<dbReference type="AlphaFoldDB" id="A0A8S3V6T9"/>
<evidence type="ECO:0000313" key="1">
    <source>
        <dbReference type="EMBL" id="CAG2253814.1"/>
    </source>
</evidence>
<accession>A0A8S3V6T9</accession>
<reference evidence="1" key="1">
    <citation type="submission" date="2021-03" db="EMBL/GenBank/DDBJ databases">
        <authorList>
            <person name="Bekaert M."/>
        </authorList>
    </citation>
    <scope>NUCLEOTIDE SEQUENCE</scope>
</reference>
<evidence type="ECO:0000313" key="2">
    <source>
        <dbReference type="Proteomes" id="UP000683360"/>
    </source>
</evidence>
<protein>
    <submittedName>
        <fullName evidence="1">Uncharacterized protein</fullName>
    </submittedName>
</protein>
<dbReference type="EMBL" id="CAJPWZ010003169">
    <property type="protein sequence ID" value="CAG2253814.1"/>
    <property type="molecule type" value="Genomic_DNA"/>
</dbReference>
<keyword evidence="2" id="KW-1185">Reference proteome</keyword>
<comment type="caution">
    <text evidence="1">The sequence shown here is derived from an EMBL/GenBank/DDBJ whole genome shotgun (WGS) entry which is preliminary data.</text>
</comment>
<sequence length="240" mass="28586">MQYNDQDKTKLIDYFIYPHDIIENEMNELMRAFDPCFIVLGLLVIFNNNIDKQSLTLYDQKSTTEVRITTVLNDMLHDIDYGYLISMEGISDSLSHLRNIYTKETPLTYTCFNKSMFDMLVEAVGRHFIPSILKHGNSGFIKKKYVEVPFSTNGKRHTIKIESKYEEMYFKRIIEDLNKGFYREVFEIFQMEHREYRMFFVSKFLEMEKPTLRQSSRTVEQCCTLHHSVDTMNFHAFCSK</sequence>
<dbReference type="Proteomes" id="UP000683360">
    <property type="component" value="Unassembled WGS sequence"/>
</dbReference>
<organism evidence="1 2">
    <name type="scientific">Mytilus edulis</name>
    <name type="common">Blue mussel</name>
    <dbReference type="NCBI Taxonomy" id="6550"/>
    <lineage>
        <taxon>Eukaryota</taxon>
        <taxon>Metazoa</taxon>
        <taxon>Spiralia</taxon>
        <taxon>Lophotrochozoa</taxon>
        <taxon>Mollusca</taxon>
        <taxon>Bivalvia</taxon>
        <taxon>Autobranchia</taxon>
        <taxon>Pteriomorphia</taxon>
        <taxon>Mytilida</taxon>
        <taxon>Mytiloidea</taxon>
        <taxon>Mytilidae</taxon>
        <taxon>Mytilinae</taxon>
        <taxon>Mytilus</taxon>
    </lineage>
</organism>
<gene>
    <name evidence="1" type="ORF">MEDL_65321</name>
</gene>
<name>A0A8S3V6T9_MYTED</name>
<proteinExistence type="predicted"/>